<dbReference type="InterPro" id="IPR029020">
    <property type="entry name" value="Ammonium/urea_transptr"/>
</dbReference>
<feature type="transmembrane region" description="Helical" evidence="8">
    <location>
        <begin position="216"/>
        <end position="233"/>
    </location>
</feature>
<feature type="transmembrane region" description="Helical" evidence="8">
    <location>
        <begin position="276"/>
        <end position="294"/>
    </location>
</feature>
<feature type="transmembrane region" description="Helical" evidence="8">
    <location>
        <begin position="49"/>
        <end position="76"/>
    </location>
</feature>
<gene>
    <name evidence="11" type="ORF">Ctob_006086</name>
</gene>
<dbReference type="NCBIfam" id="TIGR00836">
    <property type="entry name" value="amt"/>
    <property type="match status" value="1"/>
</dbReference>
<reference evidence="12" key="1">
    <citation type="journal article" date="2015" name="PLoS Genet.">
        <title>Genome Sequence and Transcriptome Analyses of Chrysochromulina tobin: Metabolic Tools for Enhanced Algal Fitness in the Prominent Order Prymnesiales (Haptophyceae).</title>
        <authorList>
            <person name="Hovde B.T."/>
            <person name="Deodato C.R."/>
            <person name="Hunsperger H.M."/>
            <person name="Ryken S.A."/>
            <person name="Yost W."/>
            <person name="Jha R.K."/>
            <person name="Patterson J."/>
            <person name="Monnat R.J. Jr."/>
            <person name="Barlow S.B."/>
            <person name="Starkenburg S.R."/>
            <person name="Cattolico R.A."/>
        </authorList>
    </citation>
    <scope>NUCLEOTIDE SEQUENCE</scope>
    <source>
        <strain evidence="12">CCMP291</strain>
    </source>
</reference>
<evidence type="ECO:0000313" key="12">
    <source>
        <dbReference type="Proteomes" id="UP000037460"/>
    </source>
</evidence>
<evidence type="ECO:0000256" key="2">
    <source>
        <dbReference type="ARBA" id="ARBA00005887"/>
    </source>
</evidence>
<feature type="region of interest" description="Disordered" evidence="9">
    <location>
        <begin position="466"/>
        <end position="519"/>
    </location>
</feature>
<evidence type="ECO:0000313" key="11">
    <source>
        <dbReference type="EMBL" id="KOO24269.1"/>
    </source>
</evidence>
<dbReference type="EMBL" id="JWZX01003110">
    <property type="protein sequence ID" value="KOO24269.1"/>
    <property type="molecule type" value="Genomic_DNA"/>
</dbReference>
<protein>
    <recommendedName>
        <fullName evidence="8">Ammonium transporter</fullName>
    </recommendedName>
</protein>
<evidence type="ECO:0000259" key="10">
    <source>
        <dbReference type="Pfam" id="PF00909"/>
    </source>
</evidence>
<dbReference type="Pfam" id="PF00909">
    <property type="entry name" value="Ammonium_transp"/>
    <property type="match status" value="1"/>
</dbReference>
<evidence type="ECO:0000256" key="4">
    <source>
        <dbReference type="ARBA" id="ARBA00022692"/>
    </source>
</evidence>
<feature type="compositionally biased region" description="Basic and acidic residues" evidence="9">
    <location>
        <begin position="501"/>
        <end position="513"/>
    </location>
</feature>
<comment type="similarity">
    <text evidence="2 8">Belongs to the ammonia transporter channel (TC 1.A.11.2) family.</text>
</comment>
<evidence type="ECO:0000256" key="1">
    <source>
        <dbReference type="ARBA" id="ARBA00004141"/>
    </source>
</evidence>
<keyword evidence="5 8" id="KW-1133">Transmembrane helix</keyword>
<dbReference type="GO" id="GO:0008519">
    <property type="term" value="F:ammonium channel activity"/>
    <property type="evidence" value="ECO:0007669"/>
    <property type="project" value="InterPro"/>
</dbReference>
<evidence type="ECO:0000256" key="3">
    <source>
        <dbReference type="ARBA" id="ARBA00022448"/>
    </source>
</evidence>
<evidence type="ECO:0000256" key="7">
    <source>
        <dbReference type="ARBA" id="ARBA00023177"/>
    </source>
</evidence>
<name>A0A0M0JCG4_9EUKA</name>
<accession>A0A0M0JCG4</accession>
<keyword evidence="7 8" id="KW-0924">Ammonia transport</keyword>
<feature type="transmembrane region" description="Helical" evidence="8">
    <location>
        <begin position="331"/>
        <end position="350"/>
    </location>
</feature>
<feature type="transmembrane region" description="Helical" evidence="8">
    <location>
        <begin position="370"/>
        <end position="394"/>
    </location>
</feature>
<feature type="transmembrane region" description="Helical" evidence="8">
    <location>
        <begin position="300"/>
        <end position="319"/>
    </location>
</feature>
<keyword evidence="12" id="KW-1185">Reference proteome</keyword>
<dbReference type="SUPFAM" id="SSF111352">
    <property type="entry name" value="Ammonium transporter"/>
    <property type="match status" value="1"/>
</dbReference>
<feature type="transmembrane region" description="Helical" evidence="8">
    <location>
        <begin position="111"/>
        <end position="132"/>
    </location>
</feature>
<evidence type="ECO:0000256" key="6">
    <source>
        <dbReference type="ARBA" id="ARBA00023136"/>
    </source>
</evidence>
<feature type="transmembrane region" description="Helical" evidence="8">
    <location>
        <begin position="177"/>
        <end position="195"/>
    </location>
</feature>
<evidence type="ECO:0000256" key="9">
    <source>
        <dbReference type="SAM" id="MobiDB-lite"/>
    </source>
</evidence>
<comment type="caution">
    <text evidence="11">The sequence shown here is derived from an EMBL/GenBank/DDBJ whole genome shotgun (WGS) entry which is preliminary data.</text>
</comment>
<dbReference type="InterPro" id="IPR024041">
    <property type="entry name" value="NH4_transpt_AmtB-like_dom"/>
</dbReference>
<dbReference type="AlphaFoldDB" id="A0A0M0JCG4"/>
<dbReference type="PANTHER" id="PTHR43029:SF10">
    <property type="entry name" value="AMMONIUM TRANSPORTER MEP2"/>
    <property type="match status" value="1"/>
</dbReference>
<feature type="transmembrane region" description="Helical" evidence="8">
    <location>
        <begin position="12"/>
        <end position="37"/>
    </location>
</feature>
<dbReference type="Gene3D" id="1.10.3430.10">
    <property type="entry name" value="Ammonium transporter AmtB like domains"/>
    <property type="match status" value="1"/>
</dbReference>
<dbReference type="PANTHER" id="PTHR43029">
    <property type="entry name" value="AMMONIUM TRANSPORTER MEP2"/>
    <property type="match status" value="1"/>
</dbReference>
<evidence type="ECO:0000256" key="5">
    <source>
        <dbReference type="ARBA" id="ARBA00022989"/>
    </source>
</evidence>
<proteinExistence type="inferred from homology"/>
<dbReference type="OrthoDB" id="534912at2759"/>
<organism evidence="11 12">
    <name type="scientific">Chrysochromulina tobinii</name>
    <dbReference type="NCBI Taxonomy" id="1460289"/>
    <lineage>
        <taxon>Eukaryota</taxon>
        <taxon>Haptista</taxon>
        <taxon>Haptophyta</taxon>
        <taxon>Prymnesiophyceae</taxon>
        <taxon>Prymnesiales</taxon>
        <taxon>Chrysochromulinaceae</taxon>
        <taxon>Chrysochromulina</taxon>
    </lineage>
</organism>
<keyword evidence="6 8" id="KW-0472">Membrane</keyword>
<keyword evidence="3 8" id="KW-0813">Transport</keyword>
<keyword evidence="4 8" id="KW-0812">Transmembrane</keyword>
<evidence type="ECO:0000256" key="8">
    <source>
        <dbReference type="RuleBase" id="RU362002"/>
    </source>
</evidence>
<dbReference type="GO" id="GO:0005886">
    <property type="term" value="C:plasma membrane"/>
    <property type="evidence" value="ECO:0007669"/>
    <property type="project" value="UniProtKB-SubCell"/>
</dbReference>
<dbReference type="InterPro" id="IPR001905">
    <property type="entry name" value="Ammonium_transpt"/>
</dbReference>
<comment type="subcellular location">
    <subcellularLocation>
        <location evidence="8">Cell membrane</location>
        <topology evidence="8">Multi-pass membrane protein</topology>
    </subcellularLocation>
    <subcellularLocation>
        <location evidence="1">Membrane</location>
        <topology evidence="1">Multi-pass membrane protein</topology>
    </subcellularLocation>
</comment>
<feature type="domain" description="Ammonium transporter AmtB-like" evidence="10">
    <location>
        <begin position="13"/>
        <end position="416"/>
    </location>
</feature>
<feature type="transmembrane region" description="Helical" evidence="8">
    <location>
        <begin position="245"/>
        <end position="269"/>
    </location>
</feature>
<sequence length="519" mass="55463">MTQAGAIDSGHTAWMLISMALVQLMLPGLAFFYAGLLRHNSVIAILMQNFVAMGLIFVLWFLFVFSLCFGHTYFIWGSITTFGAFNNVDDSPLYRNYVDPSRVAGTVVSDIPGLVFAGYQGMFACITPALMTGAFADRLRFGPYLIFISLWIILVYAPFCHWIWGGGWMAAWGVRDFAGGIVVHTTAGFSALAAVHVLGSREKIEGAKVDSQPHNIPFVALGTALLWFGWFGFNGGSALASTGSAAIAAVNSEITASTALTVWVAIEWLRNGKPSLVGLCIGAVAGLATITPCAGFVRPWAAFVIGILASVFCYGCCMLKNHAGWDDALDVWGVHGMGGALGSVLTGVFADSTISGSPARSGLLFGKQLAATSLAALYSYVVSIVLLRLIGLFLRLKPTKEEMANIDKSFHNELAYTVTPGNSFYQGNNFSGTNTGQLFHLGNNFSGAVIPGNSFSQGTNFSADSDMSWVADPGKRSPEPTTIDWVADPGKRSPEPTTQPSKEKDKSARHVQIEIHSAS</sequence>
<dbReference type="Proteomes" id="UP000037460">
    <property type="component" value="Unassembled WGS sequence"/>
</dbReference>
<feature type="transmembrane region" description="Helical" evidence="8">
    <location>
        <begin position="144"/>
        <end position="165"/>
    </location>
</feature>